<dbReference type="SUPFAM" id="SSF54826">
    <property type="entry name" value="Enolase N-terminal domain-like"/>
    <property type="match status" value="1"/>
</dbReference>
<reference evidence="12 13" key="1">
    <citation type="submission" date="2019-09" db="EMBL/GenBank/DDBJ databases">
        <title>Bird 10,000 Genomes (B10K) Project - Family phase.</title>
        <authorList>
            <person name="Zhang G."/>
        </authorList>
    </citation>
    <scope>NUCLEOTIDE SEQUENCE [LARGE SCALE GENOMIC DNA]</scope>
    <source>
        <strain evidence="12">B10K-DU-001-02</strain>
        <tissue evidence="12">Muscle</tissue>
    </source>
</reference>
<dbReference type="EMBL" id="VWZG01009503">
    <property type="protein sequence ID" value="NXG22241.1"/>
    <property type="molecule type" value="Genomic_DNA"/>
</dbReference>
<feature type="non-terminal residue" evidence="12">
    <location>
        <position position="583"/>
    </location>
</feature>
<comment type="similarity">
    <text evidence="2">Belongs to the enolase family.</text>
</comment>
<dbReference type="PANTHER" id="PTHR11902:SF30">
    <property type="entry name" value="ENOLASE 4"/>
    <property type="match status" value="1"/>
</dbReference>
<keyword evidence="4" id="KW-0324">Glycolysis</keyword>
<feature type="compositionally biased region" description="Pro residues" evidence="9">
    <location>
        <begin position="171"/>
        <end position="181"/>
    </location>
</feature>
<comment type="caution">
    <text evidence="12">The sequence shown here is derived from an EMBL/GenBank/DDBJ whole genome shotgun (WGS) entry which is preliminary data.</text>
</comment>
<feature type="domain" description="Enolase C-terminal TIM barrel" evidence="10">
    <location>
        <begin position="250"/>
        <end position="562"/>
    </location>
</feature>
<dbReference type="CDD" id="cd22974">
    <property type="entry name" value="DD_ENO4"/>
    <property type="match status" value="1"/>
</dbReference>
<comment type="catalytic activity">
    <reaction evidence="8">
        <text>(2R)-2-phosphoglycerate = phosphoenolpyruvate + H2O</text>
        <dbReference type="Rhea" id="RHEA:10164"/>
        <dbReference type="ChEBI" id="CHEBI:15377"/>
        <dbReference type="ChEBI" id="CHEBI:58289"/>
        <dbReference type="ChEBI" id="CHEBI:58702"/>
        <dbReference type="EC" id="4.2.1.11"/>
    </reaction>
</comment>
<dbReference type="Pfam" id="PF00113">
    <property type="entry name" value="Enolase_C"/>
    <property type="match status" value="1"/>
</dbReference>
<dbReference type="InterPro" id="IPR036849">
    <property type="entry name" value="Enolase-like_C_sf"/>
</dbReference>
<accession>A0A7K9A2B0</accession>
<dbReference type="UniPathway" id="UPA00109">
    <property type="reaction ID" value="UER00187"/>
</dbReference>
<dbReference type="GO" id="GO:0000015">
    <property type="term" value="C:phosphopyruvate hydratase complex"/>
    <property type="evidence" value="ECO:0007669"/>
    <property type="project" value="InterPro"/>
</dbReference>
<dbReference type="GO" id="GO:0006096">
    <property type="term" value="P:glycolytic process"/>
    <property type="evidence" value="ECO:0007669"/>
    <property type="project" value="UniProtKB-UniPathway"/>
</dbReference>
<dbReference type="Pfam" id="PF03952">
    <property type="entry name" value="Enolase_N"/>
    <property type="match status" value="1"/>
</dbReference>
<dbReference type="EC" id="4.2.1.11" evidence="3"/>
<dbReference type="Proteomes" id="UP000591535">
    <property type="component" value="Unassembled WGS sequence"/>
</dbReference>
<dbReference type="InterPro" id="IPR020811">
    <property type="entry name" value="Enolase_N"/>
</dbReference>
<comment type="pathway">
    <text evidence="1">Carbohydrate degradation; glycolysis; pyruvate from D-glyceraldehyde 3-phosphate: step 4/5.</text>
</comment>
<feature type="domain" description="Enolase N-terminal" evidence="11">
    <location>
        <begin position="49"/>
        <end position="238"/>
    </location>
</feature>
<dbReference type="AlphaFoldDB" id="A0A7K9A2B0"/>
<evidence type="ECO:0000256" key="3">
    <source>
        <dbReference type="ARBA" id="ARBA00012058"/>
    </source>
</evidence>
<dbReference type="Gene3D" id="3.30.390.10">
    <property type="entry name" value="Enolase-like, N-terminal domain"/>
    <property type="match status" value="1"/>
</dbReference>
<feature type="region of interest" description="Disordered" evidence="9">
    <location>
        <begin position="157"/>
        <end position="191"/>
    </location>
</feature>
<dbReference type="InterPro" id="IPR000941">
    <property type="entry name" value="Enolase"/>
</dbReference>
<evidence type="ECO:0000256" key="1">
    <source>
        <dbReference type="ARBA" id="ARBA00005031"/>
    </source>
</evidence>
<evidence type="ECO:0000256" key="9">
    <source>
        <dbReference type="SAM" id="MobiDB-lite"/>
    </source>
</evidence>
<dbReference type="InterPro" id="IPR029017">
    <property type="entry name" value="Enolase-like_N"/>
</dbReference>
<dbReference type="GO" id="GO:0004634">
    <property type="term" value="F:phosphopyruvate hydratase activity"/>
    <property type="evidence" value="ECO:0007669"/>
    <property type="project" value="UniProtKB-EC"/>
</dbReference>
<keyword evidence="5" id="KW-0456">Lyase</keyword>
<dbReference type="GO" id="GO:0000287">
    <property type="term" value="F:magnesium ion binding"/>
    <property type="evidence" value="ECO:0007669"/>
    <property type="project" value="InterPro"/>
</dbReference>
<gene>
    <name evidence="12" type="primary">Eno4</name>
    <name evidence="12" type="ORF">GRAVAR_R06032</name>
</gene>
<evidence type="ECO:0000256" key="2">
    <source>
        <dbReference type="ARBA" id="ARBA00009604"/>
    </source>
</evidence>
<organism evidence="12 13">
    <name type="scientific">Grallaria varia</name>
    <name type="common">variegated antpitta</name>
    <dbReference type="NCBI Taxonomy" id="117165"/>
    <lineage>
        <taxon>Eukaryota</taxon>
        <taxon>Metazoa</taxon>
        <taxon>Chordata</taxon>
        <taxon>Craniata</taxon>
        <taxon>Vertebrata</taxon>
        <taxon>Euteleostomi</taxon>
        <taxon>Archelosauria</taxon>
        <taxon>Archosauria</taxon>
        <taxon>Dinosauria</taxon>
        <taxon>Saurischia</taxon>
        <taxon>Theropoda</taxon>
        <taxon>Coelurosauria</taxon>
        <taxon>Aves</taxon>
        <taxon>Neognathae</taxon>
        <taxon>Neoaves</taxon>
        <taxon>Telluraves</taxon>
        <taxon>Australaves</taxon>
        <taxon>Passeriformes</taxon>
        <taxon>Formicariidae</taxon>
        <taxon>Grallaria</taxon>
    </lineage>
</organism>
<evidence type="ECO:0000256" key="7">
    <source>
        <dbReference type="ARBA" id="ARBA00034855"/>
    </source>
</evidence>
<evidence type="ECO:0000256" key="5">
    <source>
        <dbReference type="ARBA" id="ARBA00023239"/>
    </source>
</evidence>
<dbReference type="Gene3D" id="3.20.20.120">
    <property type="entry name" value="Enolase-like C-terminal domain"/>
    <property type="match status" value="1"/>
</dbReference>
<name>A0A7K9A2B0_9PASS</name>
<dbReference type="SMART" id="SM01192">
    <property type="entry name" value="Enolase_C"/>
    <property type="match status" value="1"/>
</dbReference>
<dbReference type="SUPFAM" id="SSF51604">
    <property type="entry name" value="Enolase C-terminal domain-like"/>
    <property type="match status" value="1"/>
</dbReference>
<evidence type="ECO:0000313" key="13">
    <source>
        <dbReference type="Proteomes" id="UP000591535"/>
    </source>
</evidence>
<sequence length="583" mass="64163">RRAAAEYYRGQRVPERLEEALNAVFPRSPADLYGELANYLSKYSKAPVICKLVGRKVLDGVGQPTLEVEIYCTVKNYEKRICSTVMSSHSQIPENALPETIEADEKERNDSVNTAVEWVNESLNTMLRDLEPTDQCQVDKMLGEYFANKVEEKKKIQKQEEEAEATLALSPPTPSPAPPPGKKQGAKAGKKLSVVEKPIPPAEPAEPVLCGSLAIGGASLAIAKAAAAISHIPLYLHVALLKHDQESPEEMTLPLPMVTLLNCEKMSPSKLKLVKEVMLIPPVQLSLKQGIERILDIQKEMTRLLESPGKMTGPQTADSKKGKAQNSGKKGLPQFLKRISHLGCLTTGYDDLEQLLLIMQTACNNIGLELGTDMFLAINCAAHELMDYNKGKYEILTGTFKSPSEMVTMYGELIDKFPFIIALIDPLRKEDREQWSNICSALGSKCYLIAEDAATCISKLKMDQNINTLMCSGVVLKYINQTKVSDLIELAGILDGQRHITILGSPDGESSDDSLVDLAVGLGARFIKLGGLSRGERVTKYNRLLAIEEELAKNRTLREAKLEFITFAEASQPEEQLSDVLPP</sequence>
<dbReference type="PANTHER" id="PTHR11902">
    <property type="entry name" value="ENOLASE"/>
    <property type="match status" value="1"/>
</dbReference>
<dbReference type="InterPro" id="IPR020810">
    <property type="entry name" value="Enolase_C"/>
</dbReference>
<dbReference type="SMART" id="SM01193">
    <property type="entry name" value="Enolase_N"/>
    <property type="match status" value="1"/>
</dbReference>
<proteinExistence type="inferred from homology"/>
<evidence type="ECO:0000259" key="11">
    <source>
        <dbReference type="SMART" id="SM01193"/>
    </source>
</evidence>
<feature type="region of interest" description="Disordered" evidence="9">
    <location>
        <begin position="306"/>
        <end position="329"/>
    </location>
</feature>
<evidence type="ECO:0000313" key="12">
    <source>
        <dbReference type="EMBL" id="NXG22241.1"/>
    </source>
</evidence>
<protein>
    <recommendedName>
        <fullName evidence="7">Enolase 4</fullName>
        <ecNumber evidence="3">4.2.1.11</ecNumber>
    </recommendedName>
    <alternativeName>
        <fullName evidence="6">2-phospho-D-glycerate hydro-lyase</fullName>
    </alternativeName>
</protein>
<evidence type="ECO:0000256" key="8">
    <source>
        <dbReference type="ARBA" id="ARBA00048333"/>
    </source>
</evidence>
<dbReference type="InterPro" id="IPR047500">
    <property type="entry name" value="DD_ENO4"/>
</dbReference>
<evidence type="ECO:0000256" key="6">
    <source>
        <dbReference type="ARBA" id="ARBA00031125"/>
    </source>
</evidence>
<evidence type="ECO:0000259" key="10">
    <source>
        <dbReference type="SMART" id="SM01192"/>
    </source>
</evidence>
<keyword evidence="13" id="KW-1185">Reference proteome</keyword>
<evidence type="ECO:0000256" key="4">
    <source>
        <dbReference type="ARBA" id="ARBA00023152"/>
    </source>
</evidence>
<feature type="non-terminal residue" evidence="12">
    <location>
        <position position="1"/>
    </location>
</feature>